<evidence type="ECO:0008006" key="5">
    <source>
        <dbReference type="Google" id="ProtNLM"/>
    </source>
</evidence>
<organism evidence="3 4">
    <name type="scientific">Pristionchus fissidentatus</name>
    <dbReference type="NCBI Taxonomy" id="1538716"/>
    <lineage>
        <taxon>Eukaryota</taxon>
        <taxon>Metazoa</taxon>
        <taxon>Ecdysozoa</taxon>
        <taxon>Nematoda</taxon>
        <taxon>Chromadorea</taxon>
        <taxon>Rhabditida</taxon>
        <taxon>Rhabditina</taxon>
        <taxon>Diplogasteromorpha</taxon>
        <taxon>Diplogasteroidea</taxon>
        <taxon>Neodiplogasteridae</taxon>
        <taxon>Pristionchus</taxon>
    </lineage>
</organism>
<reference evidence="3" key="1">
    <citation type="submission" date="2023-10" db="EMBL/GenBank/DDBJ databases">
        <title>Genome assembly of Pristionchus species.</title>
        <authorList>
            <person name="Yoshida K."/>
            <person name="Sommer R.J."/>
        </authorList>
    </citation>
    <scope>NUCLEOTIDE SEQUENCE</scope>
    <source>
        <strain evidence="3">RS5133</strain>
    </source>
</reference>
<feature type="chain" id="PRO_5043753149" description="Ferric oxidoreductase domain-containing protein" evidence="2">
    <location>
        <begin position="17"/>
        <end position="296"/>
    </location>
</feature>
<gene>
    <name evidence="3" type="ORF">PFISCL1PPCAC_22918</name>
</gene>
<feature type="transmembrane region" description="Helical" evidence="1">
    <location>
        <begin position="229"/>
        <end position="249"/>
    </location>
</feature>
<dbReference type="AlphaFoldDB" id="A0AAV5WH65"/>
<comment type="caution">
    <text evidence="3">The sequence shown here is derived from an EMBL/GenBank/DDBJ whole genome shotgun (WGS) entry which is preliminary data.</text>
</comment>
<feature type="transmembrane region" description="Helical" evidence="1">
    <location>
        <begin position="151"/>
        <end position="172"/>
    </location>
</feature>
<evidence type="ECO:0000256" key="1">
    <source>
        <dbReference type="SAM" id="Phobius"/>
    </source>
</evidence>
<keyword evidence="1" id="KW-1133">Transmembrane helix</keyword>
<protein>
    <recommendedName>
        <fullName evidence="5">Ferric oxidoreductase domain-containing protein</fullName>
    </recommendedName>
</protein>
<feature type="transmembrane region" description="Helical" evidence="1">
    <location>
        <begin position="33"/>
        <end position="55"/>
    </location>
</feature>
<keyword evidence="4" id="KW-1185">Reference proteome</keyword>
<feature type="transmembrane region" description="Helical" evidence="1">
    <location>
        <begin position="91"/>
        <end position="112"/>
    </location>
</feature>
<evidence type="ECO:0000256" key="2">
    <source>
        <dbReference type="SAM" id="SignalP"/>
    </source>
</evidence>
<keyword evidence="2" id="KW-0732">Signal</keyword>
<evidence type="ECO:0000313" key="4">
    <source>
        <dbReference type="Proteomes" id="UP001432322"/>
    </source>
</evidence>
<dbReference type="Proteomes" id="UP001432322">
    <property type="component" value="Unassembled WGS sequence"/>
</dbReference>
<feature type="signal peptide" evidence="2">
    <location>
        <begin position="1"/>
        <end position="16"/>
    </location>
</feature>
<feature type="transmembrane region" description="Helical" evidence="1">
    <location>
        <begin position="192"/>
        <end position="217"/>
    </location>
</feature>
<keyword evidence="1" id="KW-0812">Transmembrane</keyword>
<keyword evidence="1" id="KW-0472">Membrane</keyword>
<dbReference type="EMBL" id="BTSY01000006">
    <property type="protein sequence ID" value="GMT31621.1"/>
    <property type="molecule type" value="Genomic_DNA"/>
</dbReference>
<accession>A0AAV5WH65</accession>
<name>A0AAV5WH65_9BILA</name>
<feature type="transmembrane region" description="Helical" evidence="1">
    <location>
        <begin position="255"/>
        <end position="274"/>
    </location>
</feature>
<proteinExistence type="predicted"/>
<sequence>MCLLLHLVVAIPLLLSSLPITRIDKTYLHKAQVASHAVLGLLLVVYPSSLLAWTVDGDFKDLHSFMQSYIGVFHLSVGLESITTQPGRPFIFARLLSAFFCLFTRLFAAWHLSEKSTRGLLISTEEETVDERLHHLCAETTRCAEGKNSSYLINALYVDASIAFCYALFHFAFPQNILKIVIKPNIDLDSHHYMWCRLFGALWLMPALGSLAAVAAPPAQQLTHLLSRLIVQVGIVAIHVYGHWILAVFSPNHITAFMVAGFFMSFHISTFYRYKKAFASEPKSRVSAKVEIKKVK</sequence>
<evidence type="ECO:0000313" key="3">
    <source>
        <dbReference type="EMBL" id="GMT31621.1"/>
    </source>
</evidence>